<dbReference type="InterPro" id="IPR054031">
    <property type="entry name" value="XylR_PBP1"/>
</dbReference>
<accession>A0A286RE74</accession>
<dbReference type="PANTHER" id="PTHR30146">
    <property type="entry name" value="LACI-RELATED TRANSCRIPTIONAL REPRESSOR"/>
    <property type="match status" value="1"/>
</dbReference>
<evidence type="ECO:0000313" key="5">
    <source>
        <dbReference type="EMBL" id="ASV74265.1"/>
    </source>
</evidence>
<dbReference type="KEGG" id="ttf:THTE_1663"/>
<dbReference type="PROSITE" id="PS01124">
    <property type="entry name" value="HTH_ARAC_FAMILY_2"/>
    <property type="match status" value="1"/>
</dbReference>
<dbReference type="InterPro" id="IPR020449">
    <property type="entry name" value="Tscrpt_reg_AraC-type_HTH"/>
</dbReference>
<dbReference type="EMBL" id="CP018477">
    <property type="protein sequence ID" value="ASV74265.1"/>
    <property type="molecule type" value="Genomic_DNA"/>
</dbReference>
<evidence type="ECO:0000256" key="2">
    <source>
        <dbReference type="ARBA" id="ARBA00023125"/>
    </source>
</evidence>
<dbReference type="Pfam" id="PF12833">
    <property type="entry name" value="HTH_18"/>
    <property type="match status" value="1"/>
</dbReference>
<dbReference type="GO" id="GO:0003700">
    <property type="term" value="F:DNA-binding transcription factor activity"/>
    <property type="evidence" value="ECO:0007669"/>
    <property type="project" value="InterPro"/>
</dbReference>
<dbReference type="Gene3D" id="1.10.10.60">
    <property type="entry name" value="Homeodomain-like"/>
    <property type="match status" value="1"/>
</dbReference>
<dbReference type="RefSeq" id="WP_237260216.1">
    <property type="nucleotide sequence ID" value="NZ_CP018477.1"/>
</dbReference>
<keyword evidence="6" id="KW-1185">Reference proteome</keyword>
<protein>
    <submittedName>
        <fullName evidence="5">Xylose operon regulatory protein</fullName>
    </submittedName>
</protein>
<gene>
    <name evidence="5" type="ORF">THTE_1663</name>
</gene>
<name>A0A286RE74_9BACT</name>
<evidence type="ECO:0000313" key="6">
    <source>
        <dbReference type="Proteomes" id="UP000215086"/>
    </source>
</evidence>
<evidence type="ECO:0000256" key="3">
    <source>
        <dbReference type="ARBA" id="ARBA00023163"/>
    </source>
</evidence>
<dbReference type="InterPro" id="IPR028082">
    <property type="entry name" value="Peripla_BP_I"/>
</dbReference>
<sequence>MKRILRRDSVPRVALLIETSRGYGRQFLRGVIRYGRLHGPWGFYITPGDLEQALPRMRRWGGTGIIARVETPQVARAILATKLPAILVGLSAARVCHNPSLRKFSQVHSDSIGAGRLAAEHLLERGFRHFAYVGLPGYLWSQRRQEGFCQRIAEAGFSVEIYPLPEHPQVETSWEKEHRRLARWLAKLPRPTGLMACNDDRGRQVLEACLTAGIQVPEELAVVGVDNDDLFCELSDPPLSSVALNAESAGYRAAALLDRLMKGEKIPPQEIVAEALYVVTRRSSDVVAVEDPDLAAALRFLHDRAADPITVNDVVAAVHMSRRSLELRFRRRLGRTIHEELERLRLQRAERLLLESDFPIPYVAEASGYQSGNYFSRVFQKKWGLTPHQFRRQMRGERLQTERDLAAYL</sequence>
<dbReference type="CDD" id="cd01543">
    <property type="entry name" value="PBP1_XylR"/>
    <property type="match status" value="1"/>
</dbReference>
<proteinExistence type="predicted"/>
<dbReference type="Proteomes" id="UP000215086">
    <property type="component" value="Chromosome"/>
</dbReference>
<dbReference type="Pfam" id="PF13377">
    <property type="entry name" value="Peripla_BP_3"/>
    <property type="match status" value="1"/>
</dbReference>
<organism evidence="5 6">
    <name type="scientific">Thermogutta terrifontis</name>
    <dbReference type="NCBI Taxonomy" id="1331910"/>
    <lineage>
        <taxon>Bacteria</taxon>
        <taxon>Pseudomonadati</taxon>
        <taxon>Planctomycetota</taxon>
        <taxon>Planctomycetia</taxon>
        <taxon>Pirellulales</taxon>
        <taxon>Thermoguttaceae</taxon>
        <taxon>Thermogutta</taxon>
    </lineage>
</organism>
<dbReference type="InterPro" id="IPR009057">
    <property type="entry name" value="Homeodomain-like_sf"/>
</dbReference>
<keyword evidence="1" id="KW-0805">Transcription regulation</keyword>
<dbReference type="SMART" id="SM00342">
    <property type="entry name" value="HTH_ARAC"/>
    <property type="match status" value="1"/>
</dbReference>
<evidence type="ECO:0000256" key="1">
    <source>
        <dbReference type="ARBA" id="ARBA00023015"/>
    </source>
</evidence>
<dbReference type="AlphaFoldDB" id="A0A286RE74"/>
<dbReference type="SUPFAM" id="SSF46689">
    <property type="entry name" value="Homeodomain-like"/>
    <property type="match status" value="2"/>
</dbReference>
<dbReference type="InterPro" id="IPR018062">
    <property type="entry name" value="HTH_AraC-typ_CS"/>
</dbReference>
<dbReference type="InterPro" id="IPR018060">
    <property type="entry name" value="HTH_AraC"/>
</dbReference>
<reference evidence="5 6" key="1">
    <citation type="journal article" name="Front. Microbiol.">
        <title>Sugar Metabolism of the First Thermophilic Planctomycete Thermogutta terrifontis: Comparative Genomic and Transcriptomic Approaches.</title>
        <authorList>
            <person name="Elcheninov A.G."/>
            <person name="Menzel P."/>
            <person name="Gudbergsdottir S.R."/>
            <person name="Slesarev A.I."/>
            <person name="Kadnikov V.V."/>
            <person name="Krogh A."/>
            <person name="Bonch-Osmolovskaya E.A."/>
            <person name="Peng X."/>
            <person name="Kublanov I.V."/>
        </authorList>
    </citation>
    <scope>NUCLEOTIDE SEQUENCE [LARGE SCALE GENOMIC DNA]</scope>
    <source>
        <strain evidence="5 6">R1</strain>
    </source>
</reference>
<keyword evidence="3" id="KW-0804">Transcription</keyword>
<dbReference type="PRINTS" id="PR00032">
    <property type="entry name" value="HTHARAC"/>
</dbReference>
<dbReference type="PROSITE" id="PS00041">
    <property type="entry name" value="HTH_ARAC_FAMILY_1"/>
    <property type="match status" value="1"/>
</dbReference>
<dbReference type="Gene3D" id="3.40.50.2300">
    <property type="match status" value="2"/>
</dbReference>
<dbReference type="GO" id="GO:0000976">
    <property type="term" value="F:transcription cis-regulatory region binding"/>
    <property type="evidence" value="ECO:0007669"/>
    <property type="project" value="TreeGrafter"/>
</dbReference>
<evidence type="ECO:0000259" key="4">
    <source>
        <dbReference type="PROSITE" id="PS01124"/>
    </source>
</evidence>
<dbReference type="Pfam" id="PF22177">
    <property type="entry name" value="PBP1_XylR"/>
    <property type="match status" value="1"/>
</dbReference>
<keyword evidence="2" id="KW-0238">DNA-binding</keyword>
<feature type="domain" description="HTH araC/xylS-type" evidence="4">
    <location>
        <begin position="295"/>
        <end position="393"/>
    </location>
</feature>
<dbReference type="SUPFAM" id="SSF53822">
    <property type="entry name" value="Periplasmic binding protein-like I"/>
    <property type="match status" value="1"/>
</dbReference>
<dbReference type="InterPro" id="IPR046335">
    <property type="entry name" value="LacI/GalR-like_sensor"/>
</dbReference>
<dbReference type="PANTHER" id="PTHR30146:SF24">
    <property type="entry name" value="XYLOSE OPERON REGULATORY PROTEIN"/>
    <property type="match status" value="1"/>
</dbReference>